<sequence length="186" mass="20246">MNVPITLTTAATPTSSALTLRPWCVEDVTALVEAHQDRDFGRWTVSPIDSEDDGLRWVRAQERGWAAGDRFGFAVLEAGFDAVPPRLVGNVVLKEVASGKPSAQVGYWTAARARGRGVASRALETLTAWSFDAFGADGLECLELLHQVDNVASCRVAEKSGYRLDRIMPSAPPVYPLDGHLHMRRG</sequence>
<dbReference type="InterPro" id="IPR016181">
    <property type="entry name" value="Acyl_CoA_acyltransferase"/>
</dbReference>
<name>A0A2T0KHK0_9ACTN</name>
<dbReference type="AlphaFoldDB" id="A0A2T0KHK0"/>
<dbReference type="GO" id="GO:1990189">
    <property type="term" value="F:protein N-terminal-serine acetyltransferase activity"/>
    <property type="evidence" value="ECO:0007669"/>
    <property type="project" value="TreeGrafter"/>
</dbReference>
<dbReference type="PANTHER" id="PTHR43441">
    <property type="entry name" value="RIBOSOMAL-PROTEIN-SERINE ACETYLTRANSFERASE"/>
    <property type="match status" value="1"/>
</dbReference>
<dbReference type="InterPro" id="IPR051908">
    <property type="entry name" value="Ribosomal_N-acetyltransferase"/>
</dbReference>
<dbReference type="PROSITE" id="PS51186">
    <property type="entry name" value="GNAT"/>
    <property type="match status" value="1"/>
</dbReference>
<dbReference type="Proteomes" id="UP000239415">
    <property type="component" value="Unassembled WGS sequence"/>
</dbReference>
<evidence type="ECO:0000259" key="1">
    <source>
        <dbReference type="PROSITE" id="PS51186"/>
    </source>
</evidence>
<reference evidence="2 3" key="1">
    <citation type="submission" date="2018-03" db="EMBL/GenBank/DDBJ databases">
        <title>Genomic Encyclopedia of Archaeal and Bacterial Type Strains, Phase II (KMG-II): from individual species to whole genera.</title>
        <authorList>
            <person name="Goeker M."/>
        </authorList>
    </citation>
    <scope>NUCLEOTIDE SEQUENCE [LARGE SCALE GENOMIC DNA]</scope>
    <source>
        <strain evidence="2 3">DSM 43146</strain>
    </source>
</reference>
<dbReference type="Gene3D" id="3.40.630.30">
    <property type="match status" value="1"/>
</dbReference>
<dbReference type="SUPFAM" id="SSF55729">
    <property type="entry name" value="Acyl-CoA N-acyltransferases (Nat)"/>
    <property type="match status" value="1"/>
</dbReference>
<dbReference type="Pfam" id="PF13302">
    <property type="entry name" value="Acetyltransf_3"/>
    <property type="match status" value="1"/>
</dbReference>
<proteinExistence type="predicted"/>
<feature type="domain" description="N-acetyltransferase" evidence="1">
    <location>
        <begin position="18"/>
        <end position="186"/>
    </location>
</feature>
<keyword evidence="2" id="KW-0808">Transferase</keyword>
<protein>
    <submittedName>
        <fullName evidence="2">RimJ/RimL family protein N-acetyltransferase</fullName>
    </submittedName>
</protein>
<evidence type="ECO:0000313" key="2">
    <source>
        <dbReference type="EMBL" id="PRX22905.1"/>
    </source>
</evidence>
<gene>
    <name evidence="2" type="ORF">CLV67_104433</name>
</gene>
<dbReference type="OrthoDB" id="2061990at2"/>
<evidence type="ECO:0000313" key="3">
    <source>
        <dbReference type="Proteomes" id="UP000239415"/>
    </source>
</evidence>
<dbReference type="EMBL" id="PVMZ01000004">
    <property type="protein sequence ID" value="PRX22905.1"/>
    <property type="molecule type" value="Genomic_DNA"/>
</dbReference>
<dbReference type="GO" id="GO:0008999">
    <property type="term" value="F:protein-N-terminal-alanine acetyltransferase activity"/>
    <property type="evidence" value="ECO:0007669"/>
    <property type="project" value="TreeGrafter"/>
</dbReference>
<keyword evidence="3" id="KW-1185">Reference proteome</keyword>
<dbReference type="PANTHER" id="PTHR43441:SF10">
    <property type="entry name" value="ACETYLTRANSFERASE"/>
    <property type="match status" value="1"/>
</dbReference>
<dbReference type="GO" id="GO:0005737">
    <property type="term" value="C:cytoplasm"/>
    <property type="evidence" value="ECO:0007669"/>
    <property type="project" value="TreeGrafter"/>
</dbReference>
<dbReference type="RefSeq" id="WP_106317921.1">
    <property type="nucleotide sequence ID" value="NZ_BOMO01000022.1"/>
</dbReference>
<dbReference type="InterPro" id="IPR000182">
    <property type="entry name" value="GNAT_dom"/>
</dbReference>
<accession>A0A2T0KHK0</accession>
<comment type="caution">
    <text evidence="2">The sequence shown here is derived from an EMBL/GenBank/DDBJ whole genome shotgun (WGS) entry which is preliminary data.</text>
</comment>
<organism evidence="2 3">
    <name type="scientific">Actinoplanes italicus</name>
    <dbReference type="NCBI Taxonomy" id="113567"/>
    <lineage>
        <taxon>Bacteria</taxon>
        <taxon>Bacillati</taxon>
        <taxon>Actinomycetota</taxon>
        <taxon>Actinomycetes</taxon>
        <taxon>Micromonosporales</taxon>
        <taxon>Micromonosporaceae</taxon>
        <taxon>Actinoplanes</taxon>
    </lineage>
</organism>